<reference evidence="6" key="1">
    <citation type="submission" date="2014-11" db="EMBL/GenBank/DDBJ databases">
        <authorList>
            <person name="Otto D Thomas"/>
            <person name="Naeem Raeece"/>
        </authorList>
    </citation>
    <scope>NUCLEOTIDE SEQUENCE</scope>
</reference>
<dbReference type="InterPro" id="IPR010982">
    <property type="entry name" value="Lambda_DNA-bd_dom_sf"/>
</dbReference>
<dbReference type="Pfam" id="PF08523">
    <property type="entry name" value="MBF1"/>
    <property type="match status" value="1"/>
</dbReference>
<dbReference type="InterPro" id="IPR001387">
    <property type="entry name" value="Cro/C1-type_HTH"/>
</dbReference>
<keyword evidence="2" id="KW-0238">DNA-binding</keyword>
<dbReference type="GO" id="GO:0003677">
    <property type="term" value="F:DNA binding"/>
    <property type="evidence" value="ECO:0007669"/>
    <property type="project" value="UniProtKB-KW"/>
</dbReference>
<dbReference type="PhylomeDB" id="A0A0G4FKA3"/>
<evidence type="ECO:0000256" key="2">
    <source>
        <dbReference type="ARBA" id="ARBA00023125"/>
    </source>
</evidence>
<name>A0A0G4FKA3_9ALVE</name>
<feature type="domain" description="HTH cro/C1-type" evidence="5">
    <location>
        <begin position="82"/>
        <end position="136"/>
    </location>
</feature>
<gene>
    <name evidence="6" type="ORF">Cvel_17468</name>
</gene>
<dbReference type="PANTHER" id="PTHR10245">
    <property type="entry name" value="ENDOTHELIAL DIFFERENTIATION-RELATED FACTOR 1 MULTIPROTEIN BRIDGING FACTOR 1"/>
    <property type="match status" value="1"/>
</dbReference>
<dbReference type="SMART" id="SM00530">
    <property type="entry name" value="HTH_XRE"/>
    <property type="match status" value="1"/>
</dbReference>
<dbReference type="SUPFAM" id="SSF47413">
    <property type="entry name" value="lambda repressor-like DNA-binding domains"/>
    <property type="match status" value="1"/>
</dbReference>
<evidence type="ECO:0000256" key="4">
    <source>
        <dbReference type="SAM" id="MobiDB-lite"/>
    </source>
</evidence>
<dbReference type="FunFam" id="1.10.260.40:FF:000018">
    <property type="entry name" value="Multiprotein bridging factor 1"/>
    <property type="match status" value="1"/>
</dbReference>
<dbReference type="CDD" id="cd00093">
    <property type="entry name" value="HTH_XRE"/>
    <property type="match status" value="1"/>
</dbReference>
<evidence type="ECO:0000256" key="3">
    <source>
        <dbReference type="ARBA" id="ARBA00023163"/>
    </source>
</evidence>
<evidence type="ECO:0000259" key="5">
    <source>
        <dbReference type="PROSITE" id="PS50943"/>
    </source>
</evidence>
<dbReference type="Pfam" id="PF01381">
    <property type="entry name" value="HTH_3"/>
    <property type="match status" value="1"/>
</dbReference>
<proteinExistence type="predicted"/>
<organism evidence="6">
    <name type="scientific">Chromera velia CCMP2878</name>
    <dbReference type="NCBI Taxonomy" id="1169474"/>
    <lineage>
        <taxon>Eukaryota</taxon>
        <taxon>Sar</taxon>
        <taxon>Alveolata</taxon>
        <taxon>Colpodellida</taxon>
        <taxon>Chromeraceae</taxon>
        <taxon>Chromera</taxon>
    </lineage>
</organism>
<sequence>MSHQDWGTVTWDKRRPTGAKASDTKAVNSALRKGEAVSTEKKFLGGQNKATKGGLCTNAAKLEAETENFRHEKVSQDFSKALQAARLAKKMNQAALAQAINEKPAVIGDYEAGRAIPNGAIIQKLNRALGVNLPSAKKK</sequence>
<evidence type="ECO:0000313" key="6">
    <source>
        <dbReference type="EMBL" id="CEM14211.1"/>
    </source>
</evidence>
<evidence type="ECO:0000256" key="1">
    <source>
        <dbReference type="ARBA" id="ARBA00023015"/>
    </source>
</evidence>
<dbReference type="InterPro" id="IPR013729">
    <property type="entry name" value="MBF1_N"/>
</dbReference>
<keyword evidence="1" id="KW-0805">Transcription regulation</keyword>
<dbReference type="PANTHER" id="PTHR10245:SF15">
    <property type="entry name" value="ENDOTHELIAL DIFFERENTIATION-RELATED FACTOR 1"/>
    <property type="match status" value="1"/>
</dbReference>
<dbReference type="PROSITE" id="PS50943">
    <property type="entry name" value="HTH_CROC1"/>
    <property type="match status" value="1"/>
</dbReference>
<dbReference type="EMBL" id="CDMZ01000435">
    <property type="protein sequence ID" value="CEM14211.1"/>
    <property type="molecule type" value="Genomic_DNA"/>
</dbReference>
<dbReference type="AlphaFoldDB" id="A0A0G4FKA3"/>
<dbReference type="GO" id="GO:0005634">
    <property type="term" value="C:nucleus"/>
    <property type="evidence" value="ECO:0007669"/>
    <property type="project" value="TreeGrafter"/>
</dbReference>
<dbReference type="VEuPathDB" id="CryptoDB:Cvel_17468"/>
<accession>A0A0G4FKA3</accession>
<protein>
    <recommendedName>
        <fullName evidence="5">HTH cro/C1-type domain-containing protein</fullName>
    </recommendedName>
</protein>
<feature type="region of interest" description="Disordered" evidence="4">
    <location>
        <begin position="1"/>
        <end position="27"/>
    </location>
</feature>
<dbReference type="Gene3D" id="1.10.260.40">
    <property type="entry name" value="lambda repressor-like DNA-binding domains"/>
    <property type="match status" value="1"/>
</dbReference>
<keyword evidence="3" id="KW-0804">Transcription</keyword>